<dbReference type="InterPro" id="IPR036388">
    <property type="entry name" value="WH-like_DNA-bd_sf"/>
</dbReference>
<comment type="caution">
    <text evidence="3">The sequence shown here is derived from an EMBL/GenBank/DDBJ whole genome shotgun (WGS) entry which is preliminary data.</text>
</comment>
<dbReference type="Pfam" id="PF00196">
    <property type="entry name" value="GerE"/>
    <property type="match status" value="1"/>
</dbReference>
<accession>A0A7C9S0X8</accession>
<evidence type="ECO:0000256" key="1">
    <source>
        <dbReference type="ARBA" id="ARBA00023125"/>
    </source>
</evidence>
<dbReference type="InterPro" id="IPR000792">
    <property type="entry name" value="Tscrpt_reg_LuxR_C"/>
</dbReference>
<dbReference type="PANTHER" id="PTHR35807">
    <property type="entry name" value="TRANSCRIPTIONAL REGULATOR REDD-RELATED"/>
    <property type="match status" value="1"/>
</dbReference>
<dbReference type="SMART" id="SM00421">
    <property type="entry name" value="HTH_LUXR"/>
    <property type="match status" value="1"/>
</dbReference>
<dbReference type="SMART" id="SM00862">
    <property type="entry name" value="Trans_reg_C"/>
    <property type="match status" value="1"/>
</dbReference>
<dbReference type="PANTHER" id="PTHR35807:SF1">
    <property type="entry name" value="TRANSCRIPTIONAL REGULATOR REDD"/>
    <property type="match status" value="1"/>
</dbReference>
<dbReference type="RefSeq" id="WP_166053985.1">
    <property type="nucleotide sequence ID" value="NZ_JAAMPJ010000015.1"/>
</dbReference>
<feature type="domain" description="HTH luxR-type" evidence="2">
    <location>
        <begin position="173"/>
        <end position="238"/>
    </location>
</feature>
<name>A0A7C9S0X8_9PSEU</name>
<dbReference type="PROSITE" id="PS50043">
    <property type="entry name" value="HTH_LUXR_2"/>
    <property type="match status" value="1"/>
</dbReference>
<dbReference type="EMBL" id="JAAMPJ010000015">
    <property type="protein sequence ID" value="NGY65162.1"/>
    <property type="molecule type" value="Genomic_DNA"/>
</dbReference>
<protein>
    <recommendedName>
        <fullName evidence="2">HTH luxR-type domain-containing protein</fullName>
    </recommendedName>
</protein>
<dbReference type="InterPro" id="IPR016032">
    <property type="entry name" value="Sig_transdc_resp-reg_C-effctor"/>
</dbReference>
<dbReference type="Gene3D" id="1.10.10.10">
    <property type="entry name" value="Winged helix-like DNA-binding domain superfamily/Winged helix DNA-binding domain"/>
    <property type="match status" value="2"/>
</dbReference>
<evidence type="ECO:0000259" key="2">
    <source>
        <dbReference type="PROSITE" id="PS50043"/>
    </source>
</evidence>
<dbReference type="GO" id="GO:0000160">
    <property type="term" value="P:phosphorelay signal transduction system"/>
    <property type="evidence" value="ECO:0007669"/>
    <property type="project" value="InterPro"/>
</dbReference>
<dbReference type="SUPFAM" id="SSF46894">
    <property type="entry name" value="C-terminal effector domain of the bipartite response regulators"/>
    <property type="match status" value="2"/>
</dbReference>
<dbReference type="PRINTS" id="PR00038">
    <property type="entry name" value="HTHLUXR"/>
</dbReference>
<keyword evidence="1" id="KW-0238">DNA-binding</keyword>
<dbReference type="GO" id="GO:0006355">
    <property type="term" value="P:regulation of DNA-templated transcription"/>
    <property type="evidence" value="ECO:0007669"/>
    <property type="project" value="InterPro"/>
</dbReference>
<dbReference type="CDD" id="cd06170">
    <property type="entry name" value="LuxR_C_like"/>
    <property type="match status" value="1"/>
</dbReference>
<evidence type="ECO:0000313" key="4">
    <source>
        <dbReference type="Proteomes" id="UP000481360"/>
    </source>
</evidence>
<proteinExistence type="predicted"/>
<evidence type="ECO:0000313" key="3">
    <source>
        <dbReference type="EMBL" id="NGY65162.1"/>
    </source>
</evidence>
<dbReference type="Proteomes" id="UP000481360">
    <property type="component" value="Unassembled WGS sequence"/>
</dbReference>
<organism evidence="3 4">
    <name type="scientific">Lentzea alba</name>
    <dbReference type="NCBI Taxonomy" id="2714351"/>
    <lineage>
        <taxon>Bacteria</taxon>
        <taxon>Bacillati</taxon>
        <taxon>Actinomycetota</taxon>
        <taxon>Actinomycetes</taxon>
        <taxon>Pseudonocardiales</taxon>
        <taxon>Pseudonocardiaceae</taxon>
        <taxon>Lentzea</taxon>
    </lineage>
</organism>
<dbReference type="Pfam" id="PF00486">
    <property type="entry name" value="Trans_reg_C"/>
    <property type="match status" value="1"/>
</dbReference>
<dbReference type="InterPro" id="IPR051677">
    <property type="entry name" value="AfsR-DnrI-RedD_regulator"/>
</dbReference>
<gene>
    <name evidence="3" type="ORF">G7043_40285</name>
</gene>
<dbReference type="AlphaFoldDB" id="A0A7C9S0X8"/>
<reference evidence="3 4" key="1">
    <citation type="submission" date="2020-03" db="EMBL/GenBank/DDBJ databases">
        <title>Isolation and identification of active actinomycetes.</title>
        <authorList>
            <person name="Sun X."/>
        </authorList>
    </citation>
    <scope>NUCLEOTIDE SEQUENCE [LARGE SCALE GENOMIC DNA]</scope>
    <source>
        <strain evidence="3 4">NEAU-D13</strain>
    </source>
</reference>
<dbReference type="GO" id="GO:0003677">
    <property type="term" value="F:DNA binding"/>
    <property type="evidence" value="ECO:0007669"/>
    <property type="project" value="UniProtKB-KW"/>
</dbReference>
<keyword evidence="4" id="KW-1185">Reference proteome</keyword>
<sequence>MIFHVLGPLEAHSSTGAVVDLGTRKAGTVLGVLLLHPNAWVRTDEVLSATWQEQAVPAEAKANLKTYVSQLRRALPPFGDGNRIEARPGAYRLRARTARGFSARLGALALALAGADIRTMPRVPLDVLIVDRALTVLPAERGDSVAAFELACIVTTTVELFERVWRTAVPFSASVAAGEVTDRERELLTLLFAGRTDEAAAARLNLSVRTVRRTVSQLMDRLGARSRFQAGAKAAGRGWLLDHAG</sequence>
<dbReference type="InterPro" id="IPR001867">
    <property type="entry name" value="OmpR/PhoB-type_DNA-bd"/>
</dbReference>